<name>A0A9W8MW45_9AGAR</name>
<dbReference type="AlphaFoldDB" id="A0A9W8MW45"/>
<proteinExistence type="predicted"/>
<keyword evidence="2" id="KW-1133">Transmembrane helix</keyword>
<feature type="domain" description="DUF6535" evidence="3">
    <location>
        <begin position="28"/>
        <end position="120"/>
    </location>
</feature>
<reference evidence="4" key="1">
    <citation type="submission" date="2022-07" db="EMBL/GenBank/DDBJ databases">
        <title>Genome Sequence of Agrocybe chaxingu.</title>
        <authorList>
            <person name="Buettner E."/>
        </authorList>
    </citation>
    <scope>NUCLEOTIDE SEQUENCE</scope>
    <source>
        <strain evidence="4">MP-N11</strain>
    </source>
</reference>
<feature type="compositionally biased region" description="Low complexity" evidence="1">
    <location>
        <begin position="16"/>
        <end position="25"/>
    </location>
</feature>
<organism evidence="4 5">
    <name type="scientific">Agrocybe chaxingu</name>
    <dbReference type="NCBI Taxonomy" id="84603"/>
    <lineage>
        <taxon>Eukaryota</taxon>
        <taxon>Fungi</taxon>
        <taxon>Dikarya</taxon>
        <taxon>Basidiomycota</taxon>
        <taxon>Agaricomycotina</taxon>
        <taxon>Agaricomycetes</taxon>
        <taxon>Agaricomycetidae</taxon>
        <taxon>Agaricales</taxon>
        <taxon>Agaricineae</taxon>
        <taxon>Strophariaceae</taxon>
        <taxon>Agrocybe</taxon>
    </lineage>
</organism>
<sequence>MSNPQAQGSAPEHGINQEQQSQQNQDPWAKLFESAQANDIAQCKAWNDEVANLLIFAALFSAIVTAFLLEAYKTLEPDQSELAVALLVRLVIRFDNLTDLTLPSPLPDLPFTAEAPSVRIDLDKKWVLIRHLSPGLGKPIRFDDESETFPIDWKRGPIQDQIEGVLDFHDRHSSDPLMGHLAFQCLQHALPLNEIPETDDSHYNDYLLAIMKIMKHKMLLSRQKNLLLGGQYPSLFPELPKFGPNANVLGWVALLQLANDLHLPLGSLLGENRMTDSFLCLCNPANYKHFMDTEVGPGLVWLDTVDAKTPDPAFPKFVRTIGALFQGKEDQLTHGLPHQEEITKNFRKFFKDTKLRLDIVELMNLFMIIFKPMEKLTNGWHLISLGALLRCSAITFSLCQGTLLGDANNIMEMEESTLRKWLLFSDSVQGLHGSTSIIFDEAILVKKKFSDVSTALDAIPTLAVFFEQLSSRREQLKNHRQAVKRCQDETKRQIKVILEGIETRELEKIKARESASQG</sequence>
<keyword evidence="2" id="KW-0472">Membrane</keyword>
<evidence type="ECO:0000256" key="1">
    <source>
        <dbReference type="SAM" id="MobiDB-lite"/>
    </source>
</evidence>
<gene>
    <name evidence="4" type="ORF">NLJ89_g6332</name>
</gene>
<accession>A0A9W8MW45</accession>
<protein>
    <recommendedName>
        <fullName evidence="3">DUF6535 domain-containing protein</fullName>
    </recommendedName>
</protein>
<feature type="transmembrane region" description="Helical" evidence="2">
    <location>
        <begin position="50"/>
        <end position="69"/>
    </location>
</feature>
<evidence type="ECO:0000313" key="5">
    <source>
        <dbReference type="Proteomes" id="UP001148786"/>
    </source>
</evidence>
<evidence type="ECO:0000259" key="3">
    <source>
        <dbReference type="Pfam" id="PF20153"/>
    </source>
</evidence>
<comment type="caution">
    <text evidence="4">The sequence shown here is derived from an EMBL/GenBank/DDBJ whole genome shotgun (WGS) entry which is preliminary data.</text>
</comment>
<evidence type="ECO:0000256" key="2">
    <source>
        <dbReference type="SAM" id="Phobius"/>
    </source>
</evidence>
<dbReference type="Proteomes" id="UP001148786">
    <property type="component" value="Unassembled WGS sequence"/>
</dbReference>
<dbReference type="OrthoDB" id="3221808at2759"/>
<dbReference type="Pfam" id="PF20153">
    <property type="entry name" value="DUF6535"/>
    <property type="match status" value="1"/>
</dbReference>
<evidence type="ECO:0000313" key="4">
    <source>
        <dbReference type="EMBL" id="KAJ3507382.1"/>
    </source>
</evidence>
<keyword evidence="5" id="KW-1185">Reference proteome</keyword>
<dbReference type="InterPro" id="IPR045338">
    <property type="entry name" value="DUF6535"/>
</dbReference>
<dbReference type="EMBL" id="JANKHO010000665">
    <property type="protein sequence ID" value="KAJ3507382.1"/>
    <property type="molecule type" value="Genomic_DNA"/>
</dbReference>
<feature type="region of interest" description="Disordered" evidence="1">
    <location>
        <begin position="1"/>
        <end position="27"/>
    </location>
</feature>
<keyword evidence="2" id="KW-0812">Transmembrane</keyword>